<dbReference type="PANTHER" id="PTHR24057:SF0">
    <property type="entry name" value="PROTEIN KINASE SHAGGY-RELATED"/>
    <property type="match status" value="1"/>
</dbReference>
<evidence type="ECO:0000256" key="6">
    <source>
        <dbReference type="ARBA" id="ARBA00022840"/>
    </source>
</evidence>
<keyword evidence="6" id="KW-0067">ATP-binding</keyword>
<dbReference type="CDD" id="cd14137">
    <property type="entry name" value="STKc_GSK3"/>
    <property type="match status" value="1"/>
</dbReference>
<dbReference type="AlphaFoldDB" id="A0A811JRF4"/>
<sequence length="444" mass="50209">MPGSNQHEGEGTSQPPAQTSQDVSSEVAGEAQNGTVTAGTSSTTATSSSAANQADPPPAIPIPVETGPSLFPQYGTTRSEALFTVATNTRPERRLQLRLFDIKVHGNGSFGWVYVTRTESGEKLAIKKVLQDNRYKNRELQIMRRLDHQNVVKLHYFFYHNQDKDQNKVYLNLVLEYMPQTIYRLTRHYTRQMQHIPMTLVRVYSYQLFRALAYIHSIGVCHRDIKPQNLLIDPETGVLKLCDFGSAKYLIRGEANVSYICSRYYRAPELIFGSTHYTNSIDVWSAGTVLAELIISRPVFPGDSGVDQLVEIIKVLGTPTREQIQQMNPHYREFRFPSIRAHPWSRILRPGAPSEVIDLVSKLLDYNPEGRLTPLQACAHNFFDELRQPTTRLPSGRELPPLFDFTPQELQIQPELNRALIPPHIETAPRPTSQPPEPAAPENQ</sequence>
<keyword evidence="4" id="KW-0547">Nucleotide-binding</keyword>
<feature type="region of interest" description="Disordered" evidence="7">
    <location>
        <begin position="1"/>
        <end position="73"/>
    </location>
</feature>
<accession>A0A811JRF4</accession>
<dbReference type="Proteomes" id="UP000783686">
    <property type="component" value="Unassembled WGS sequence"/>
</dbReference>
<organism evidence="9 10">
    <name type="scientific">Bursaphelenchus okinawaensis</name>
    <dbReference type="NCBI Taxonomy" id="465554"/>
    <lineage>
        <taxon>Eukaryota</taxon>
        <taxon>Metazoa</taxon>
        <taxon>Ecdysozoa</taxon>
        <taxon>Nematoda</taxon>
        <taxon>Chromadorea</taxon>
        <taxon>Rhabditida</taxon>
        <taxon>Tylenchina</taxon>
        <taxon>Tylenchomorpha</taxon>
        <taxon>Aphelenchoidea</taxon>
        <taxon>Aphelenchoididae</taxon>
        <taxon>Bursaphelenchus</taxon>
    </lineage>
</organism>
<evidence type="ECO:0000256" key="7">
    <source>
        <dbReference type="SAM" id="MobiDB-lite"/>
    </source>
</evidence>
<feature type="region of interest" description="Disordered" evidence="7">
    <location>
        <begin position="424"/>
        <end position="444"/>
    </location>
</feature>
<dbReference type="FunFam" id="1.10.510.10:FF:000055">
    <property type="entry name" value="Glycogen synthase kinase-3 beta"/>
    <property type="match status" value="1"/>
</dbReference>
<dbReference type="Gene3D" id="1.10.510.10">
    <property type="entry name" value="Transferase(Phosphotransferase) domain 1"/>
    <property type="match status" value="1"/>
</dbReference>
<dbReference type="EMBL" id="CAJFCW020000001">
    <property type="protein sequence ID" value="CAG9079830.1"/>
    <property type="molecule type" value="Genomic_DNA"/>
</dbReference>
<dbReference type="SUPFAM" id="SSF56112">
    <property type="entry name" value="Protein kinase-like (PK-like)"/>
    <property type="match status" value="1"/>
</dbReference>
<dbReference type="PANTHER" id="PTHR24057">
    <property type="entry name" value="GLYCOGEN SYNTHASE KINASE-3 ALPHA"/>
    <property type="match status" value="1"/>
</dbReference>
<dbReference type="SMART" id="SM00220">
    <property type="entry name" value="S_TKc"/>
    <property type="match status" value="1"/>
</dbReference>
<dbReference type="GO" id="GO:0007165">
    <property type="term" value="P:signal transduction"/>
    <property type="evidence" value="ECO:0007669"/>
    <property type="project" value="TreeGrafter"/>
</dbReference>
<evidence type="ECO:0000256" key="3">
    <source>
        <dbReference type="ARBA" id="ARBA00022679"/>
    </source>
</evidence>
<keyword evidence="2" id="KW-0723">Serine/threonine-protein kinase</keyword>
<dbReference type="PROSITE" id="PS00108">
    <property type="entry name" value="PROTEIN_KINASE_ST"/>
    <property type="match status" value="1"/>
</dbReference>
<dbReference type="GO" id="GO:0070507">
    <property type="term" value="P:regulation of microtubule cytoskeleton organization"/>
    <property type="evidence" value="ECO:0007669"/>
    <property type="project" value="TreeGrafter"/>
</dbReference>
<dbReference type="GO" id="GO:0005829">
    <property type="term" value="C:cytosol"/>
    <property type="evidence" value="ECO:0007669"/>
    <property type="project" value="TreeGrafter"/>
</dbReference>
<feature type="compositionally biased region" description="Low complexity" evidence="7">
    <location>
        <begin position="37"/>
        <end position="51"/>
    </location>
</feature>
<gene>
    <name evidence="9" type="ORF">BOKJ2_LOCUS607</name>
</gene>
<evidence type="ECO:0000256" key="5">
    <source>
        <dbReference type="ARBA" id="ARBA00022777"/>
    </source>
</evidence>
<dbReference type="InterPro" id="IPR011009">
    <property type="entry name" value="Kinase-like_dom_sf"/>
</dbReference>
<dbReference type="GO" id="GO:0090090">
    <property type="term" value="P:negative regulation of canonical Wnt signaling pathway"/>
    <property type="evidence" value="ECO:0007669"/>
    <property type="project" value="TreeGrafter"/>
</dbReference>
<keyword evidence="10" id="KW-1185">Reference proteome</keyword>
<dbReference type="PROSITE" id="PS50011">
    <property type="entry name" value="PROTEIN_KINASE_DOM"/>
    <property type="match status" value="1"/>
</dbReference>
<protein>
    <recommendedName>
        <fullName evidence="8">Protein kinase domain-containing protein</fullName>
    </recommendedName>
</protein>
<name>A0A811JRF4_9BILA</name>
<dbReference type="GO" id="GO:0004674">
    <property type="term" value="F:protein serine/threonine kinase activity"/>
    <property type="evidence" value="ECO:0007669"/>
    <property type="project" value="UniProtKB-KW"/>
</dbReference>
<reference evidence="9" key="1">
    <citation type="submission" date="2020-09" db="EMBL/GenBank/DDBJ databases">
        <authorList>
            <person name="Kikuchi T."/>
        </authorList>
    </citation>
    <scope>NUCLEOTIDE SEQUENCE</scope>
    <source>
        <strain evidence="9">SH1</strain>
    </source>
</reference>
<dbReference type="InterPro" id="IPR000719">
    <property type="entry name" value="Prot_kinase_dom"/>
</dbReference>
<evidence type="ECO:0000256" key="4">
    <source>
        <dbReference type="ARBA" id="ARBA00022741"/>
    </source>
</evidence>
<feature type="compositionally biased region" description="Polar residues" evidence="7">
    <location>
        <begin position="1"/>
        <end position="24"/>
    </location>
</feature>
<evidence type="ECO:0000313" key="9">
    <source>
        <dbReference type="EMBL" id="CAD5205923.1"/>
    </source>
</evidence>
<dbReference type="InterPro" id="IPR008271">
    <property type="entry name" value="Ser/Thr_kinase_AS"/>
</dbReference>
<keyword evidence="5" id="KW-0418">Kinase</keyword>
<evidence type="ECO:0000259" key="8">
    <source>
        <dbReference type="PROSITE" id="PS50011"/>
    </source>
</evidence>
<keyword evidence="3" id="KW-0808">Transferase</keyword>
<feature type="compositionally biased region" description="Pro residues" evidence="7">
    <location>
        <begin position="432"/>
        <end position="444"/>
    </location>
</feature>
<comment type="caution">
    <text evidence="9">The sequence shown here is derived from an EMBL/GenBank/DDBJ whole genome shotgun (WGS) entry which is preliminary data.</text>
</comment>
<dbReference type="GO" id="GO:0032436">
    <property type="term" value="P:positive regulation of proteasomal ubiquitin-dependent protein catabolic process"/>
    <property type="evidence" value="ECO:0007669"/>
    <property type="project" value="TreeGrafter"/>
</dbReference>
<evidence type="ECO:0000313" key="10">
    <source>
        <dbReference type="Proteomes" id="UP000614601"/>
    </source>
</evidence>
<dbReference type="Pfam" id="PF00069">
    <property type="entry name" value="Pkinase"/>
    <property type="match status" value="1"/>
</dbReference>
<feature type="domain" description="Protein kinase" evidence="8">
    <location>
        <begin position="99"/>
        <end position="383"/>
    </location>
</feature>
<dbReference type="Proteomes" id="UP000614601">
    <property type="component" value="Unassembled WGS sequence"/>
</dbReference>
<evidence type="ECO:0000256" key="1">
    <source>
        <dbReference type="ARBA" id="ARBA00005527"/>
    </source>
</evidence>
<dbReference type="GO" id="GO:0030424">
    <property type="term" value="C:axon"/>
    <property type="evidence" value="ECO:0007669"/>
    <property type="project" value="TreeGrafter"/>
</dbReference>
<dbReference type="OrthoDB" id="272141at2759"/>
<dbReference type="Gene3D" id="3.30.200.20">
    <property type="entry name" value="Phosphorylase Kinase, domain 1"/>
    <property type="match status" value="1"/>
</dbReference>
<dbReference type="GO" id="GO:0005634">
    <property type="term" value="C:nucleus"/>
    <property type="evidence" value="ECO:0007669"/>
    <property type="project" value="TreeGrafter"/>
</dbReference>
<dbReference type="InterPro" id="IPR050591">
    <property type="entry name" value="GSK-3"/>
</dbReference>
<comment type="similarity">
    <text evidence="1">Belongs to the protein kinase superfamily. CMGC Ser/Thr protein kinase family. GSK-3 subfamily.</text>
</comment>
<evidence type="ECO:0000256" key="2">
    <source>
        <dbReference type="ARBA" id="ARBA00022527"/>
    </source>
</evidence>
<proteinExistence type="inferred from homology"/>
<dbReference type="EMBL" id="CAJFDH010000001">
    <property type="protein sequence ID" value="CAD5205923.1"/>
    <property type="molecule type" value="Genomic_DNA"/>
</dbReference>
<dbReference type="InterPro" id="IPR039192">
    <property type="entry name" value="STKc_GSK3"/>
</dbReference>
<dbReference type="GO" id="GO:0005524">
    <property type="term" value="F:ATP binding"/>
    <property type="evidence" value="ECO:0007669"/>
    <property type="project" value="UniProtKB-KW"/>
</dbReference>
<dbReference type="GO" id="GO:0030154">
    <property type="term" value="P:cell differentiation"/>
    <property type="evidence" value="ECO:0007669"/>
    <property type="project" value="TreeGrafter"/>
</dbReference>